<dbReference type="InterPro" id="IPR001173">
    <property type="entry name" value="Glyco_trans_2-like"/>
</dbReference>
<keyword evidence="2" id="KW-0808">Transferase</keyword>
<dbReference type="Proteomes" id="UP000181790">
    <property type="component" value="Unassembled WGS sequence"/>
</dbReference>
<evidence type="ECO:0000313" key="2">
    <source>
        <dbReference type="EMBL" id="OIN60796.1"/>
    </source>
</evidence>
<dbReference type="SUPFAM" id="SSF53448">
    <property type="entry name" value="Nucleotide-diphospho-sugar transferases"/>
    <property type="match status" value="1"/>
</dbReference>
<dbReference type="Gene3D" id="3.90.550.10">
    <property type="entry name" value="Spore Coat Polysaccharide Biosynthesis Protein SpsA, Chain A"/>
    <property type="match status" value="1"/>
</dbReference>
<dbReference type="OrthoDB" id="9788101at2"/>
<dbReference type="GO" id="GO:0016758">
    <property type="term" value="F:hexosyltransferase activity"/>
    <property type="evidence" value="ECO:0007669"/>
    <property type="project" value="UniProtKB-ARBA"/>
</dbReference>
<dbReference type="Pfam" id="PF00535">
    <property type="entry name" value="Glycos_transf_2"/>
    <property type="match status" value="1"/>
</dbReference>
<feature type="domain" description="Glycosyltransferase 2-like" evidence="1">
    <location>
        <begin position="4"/>
        <end position="132"/>
    </location>
</feature>
<dbReference type="InterPro" id="IPR029044">
    <property type="entry name" value="Nucleotide-diphossugar_trans"/>
</dbReference>
<dbReference type="CDD" id="cd06433">
    <property type="entry name" value="GT_2_WfgS_like"/>
    <property type="match status" value="1"/>
</dbReference>
<proteinExistence type="predicted"/>
<dbReference type="EMBL" id="MORL01000001">
    <property type="protein sequence ID" value="OIN60796.1"/>
    <property type="molecule type" value="Genomic_DNA"/>
</dbReference>
<comment type="caution">
    <text evidence="2">The sequence shown here is derived from an EMBL/GenBank/DDBJ whole genome shotgun (WGS) entry which is preliminary data.</text>
</comment>
<sequence>MKVSIITVVYNGVQTIKDTIESILAQTYPEIEYIIIDGGSKDGTVELIKSYGTRIAQFVSEPDKGLYDAMNKGIQRATGEVIGLLNADDFYRHQDVISHVVETFERTKSDAVYGDMLYVDRNDVYNVRRYFRSGTYSSGAFLWGWMPGHLSFFAKKKLYDQYGLFRLDLKSAADYELMLRFIHKHKITLSYMDETTIVMREGGVSNGSLKNWLRGNMEDRKAWELNGLKPFPFTLFFKPLRKLPQLILKEKKNAFTYPLNK</sequence>
<dbReference type="PANTHER" id="PTHR22916:SF3">
    <property type="entry name" value="UDP-GLCNAC:BETAGAL BETA-1,3-N-ACETYLGLUCOSAMINYLTRANSFERASE-LIKE PROTEIN 1"/>
    <property type="match status" value="1"/>
</dbReference>
<protein>
    <submittedName>
        <fullName evidence="2">Glycosyl transferase</fullName>
    </submittedName>
</protein>
<organism evidence="2 3">
    <name type="scientific">Arsenicibacter rosenii</name>
    <dbReference type="NCBI Taxonomy" id="1750698"/>
    <lineage>
        <taxon>Bacteria</taxon>
        <taxon>Pseudomonadati</taxon>
        <taxon>Bacteroidota</taxon>
        <taxon>Cytophagia</taxon>
        <taxon>Cytophagales</taxon>
        <taxon>Spirosomataceae</taxon>
        <taxon>Arsenicibacter</taxon>
    </lineage>
</organism>
<evidence type="ECO:0000259" key="1">
    <source>
        <dbReference type="Pfam" id="PF00535"/>
    </source>
</evidence>
<gene>
    <name evidence="2" type="ORF">BLX24_01485</name>
</gene>
<accession>A0A1S2VRF9</accession>
<dbReference type="AlphaFoldDB" id="A0A1S2VRF9"/>
<dbReference type="RefSeq" id="WP_071501300.1">
    <property type="nucleotide sequence ID" value="NZ_MORL01000001.1"/>
</dbReference>
<reference evidence="2 3" key="1">
    <citation type="submission" date="2016-10" db="EMBL/GenBank/DDBJ databases">
        <title>Arsenicibacter rosenii gen. nov., sp. nov., an efficient arsenic-methylating bacterium isolated from an arsenic-contaminated paddy soil.</title>
        <authorList>
            <person name="Huang K."/>
        </authorList>
    </citation>
    <scope>NUCLEOTIDE SEQUENCE [LARGE SCALE GENOMIC DNA]</scope>
    <source>
        <strain evidence="2 3">SM-1</strain>
    </source>
</reference>
<dbReference type="PANTHER" id="PTHR22916">
    <property type="entry name" value="GLYCOSYLTRANSFERASE"/>
    <property type="match status" value="1"/>
</dbReference>
<keyword evidence="3" id="KW-1185">Reference proteome</keyword>
<evidence type="ECO:0000313" key="3">
    <source>
        <dbReference type="Proteomes" id="UP000181790"/>
    </source>
</evidence>
<name>A0A1S2VRF9_9BACT</name>